<dbReference type="OrthoDB" id="5637at2"/>
<dbReference type="InterPro" id="IPR037126">
    <property type="entry name" value="PdaC/RsiV-like_sf"/>
</dbReference>
<accession>A0A315ZNP4</accession>
<dbReference type="Gene3D" id="3.90.640.20">
    <property type="entry name" value="Heat-shock cognate protein, ATPase"/>
    <property type="match status" value="1"/>
</dbReference>
<dbReference type="Pfam" id="PF11738">
    <property type="entry name" value="DUF3298"/>
    <property type="match status" value="1"/>
</dbReference>
<feature type="domain" description="Deacetylase PdaC" evidence="2">
    <location>
        <begin position="21"/>
        <end position="113"/>
    </location>
</feature>
<evidence type="ECO:0000313" key="3">
    <source>
        <dbReference type="EMBL" id="SUQ16305.1"/>
    </source>
</evidence>
<proteinExistence type="predicted"/>
<reference evidence="4" key="1">
    <citation type="submission" date="2017-07" db="EMBL/GenBank/DDBJ databases">
        <authorList>
            <person name="Varghese N."/>
            <person name="Submissions S."/>
        </authorList>
    </citation>
    <scope>NUCLEOTIDE SEQUENCE [LARGE SCALE GENOMIC DNA]</scope>
    <source>
        <strain evidence="4">NLAE-zl-C134</strain>
    </source>
</reference>
<dbReference type="EMBL" id="UHJJ01000026">
    <property type="protein sequence ID" value="SUQ16305.1"/>
    <property type="molecule type" value="Genomic_DNA"/>
</dbReference>
<protein>
    <recommendedName>
        <fullName evidence="5">DUF3298/DUF4163 domain-containing protein</fullName>
    </recommendedName>
</protein>
<evidence type="ECO:0000259" key="1">
    <source>
        <dbReference type="Pfam" id="PF11738"/>
    </source>
</evidence>
<keyword evidence="4" id="KW-1185">Reference proteome</keyword>
<dbReference type="InterPro" id="IPR021729">
    <property type="entry name" value="DUF3298"/>
</dbReference>
<dbReference type="Pfam" id="PF13739">
    <property type="entry name" value="PdaC"/>
    <property type="match status" value="1"/>
</dbReference>
<dbReference type="Proteomes" id="UP000254051">
    <property type="component" value="Unassembled WGS sequence"/>
</dbReference>
<gene>
    <name evidence="3" type="ORF">SAMN05216529_12614</name>
</gene>
<evidence type="ECO:0008006" key="5">
    <source>
        <dbReference type="Google" id="ProtNLM"/>
    </source>
</evidence>
<feature type="domain" description="DUF3298" evidence="1">
    <location>
        <begin position="138"/>
        <end position="210"/>
    </location>
</feature>
<dbReference type="RefSeq" id="WP_109714702.1">
    <property type="nucleotide sequence ID" value="NZ_QGDS01000026.1"/>
</dbReference>
<dbReference type="Gene3D" id="3.30.565.40">
    <property type="entry name" value="Fervidobacterium nodosum Rt17-B1 like"/>
    <property type="match status" value="1"/>
</dbReference>
<evidence type="ECO:0000259" key="2">
    <source>
        <dbReference type="Pfam" id="PF13739"/>
    </source>
</evidence>
<dbReference type="InterPro" id="IPR025303">
    <property type="entry name" value="PdaC"/>
</dbReference>
<organism evidence="3 4">
    <name type="scientific">Faecalicatena contorta</name>
    <dbReference type="NCBI Taxonomy" id="39482"/>
    <lineage>
        <taxon>Bacteria</taxon>
        <taxon>Bacillati</taxon>
        <taxon>Bacillota</taxon>
        <taxon>Clostridia</taxon>
        <taxon>Lachnospirales</taxon>
        <taxon>Lachnospiraceae</taxon>
        <taxon>Faecalicatena</taxon>
    </lineage>
</organism>
<dbReference type="AlphaFoldDB" id="A0A315ZNP4"/>
<evidence type="ECO:0000313" key="4">
    <source>
        <dbReference type="Proteomes" id="UP000254051"/>
    </source>
</evidence>
<sequence>MLNVCRKSLEDTMYYGNILVLTYKIYYPCIVSTCYSASAKNINFFYYQEAKNNEDYCRTVLYQMAKENAQNNEGMPFHNYEFIVDFTVTYNKCSVISLYSDAYSYTGGAHGNTIRTSNTWDFRTCTLLQLGDIYPLTPNSLSKLQKCIEQQIAERLIDNPGIYFDNYKFLLRDYFNTNNFYLQPCNGIIYYQHYDIAPYSTGIPEFCFPIRNIC</sequence>
<name>A0A315ZNP4_9FIRM</name>